<dbReference type="GO" id="GO:0009636">
    <property type="term" value="P:response to toxic substance"/>
    <property type="evidence" value="ECO:0007669"/>
    <property type="project" value="UniProtKB-ARBA"/>
</dbReference>
<feature type="transmembrane region" description="Helical" evidence="9">
    <location>
        <begin position="910"/>
        <end position="930"/>
    </location>
</feature>
<feature type="transmembrane region" description="Helical" evidence="9">
    <location>
        <begin position="395"/>
        <end position="419"/>
    </location>
</feature>
<dbReference type="Gene3D" id="3.30.70.1430">
    <property type="entry name" value="Multidrug efflux transporter AcrB pore domain"/>
    <property type="match status" value="2"/>
</dbReference>
<keyword evidence="4" id="KW-1003">Cell membrane</keyword>
<feature type="transmembrane region" description="Helical" evidence="9">
    <location>
        <begin position="12"/>
        <end position="34"/>
    </location>
</feature>
<gene>
    <name evidence="10" type="ORF">G4G71_17790</name>
</gene>
<dbReference type="FunFam" id="3.30.2090.10:FF:000001">
    <property type="entry name" value="Efflux pump membrane transporter"/>
    <property type="match status" value="1"/>
</dbReference>
<feature type="transmembrane region" description="Helical" evidence="9">
    <location>
        <begin position="1013"/>
        <end position="1039"/>
    </location>
</feature>
<evidence type="ECO:0000256" key="5">
    <source>
        <dbReference type="ARBA" id="ARBA00022519"/>
    </source>
</evidence>
<feature type="transmembrane region" description="Helical" evidence="9">
    <location>
        <begin position="472"/>
        <end position="499"/>
    </location>
</feature>
<comment type="similarity">
    <text evidence="2 9">Belongs to the resistance-nodulation-cell division (RND) (TC 2.A.6) family.</text>
</comment>
<dbReference type="SUPFAM" id="SSF82866">
    <property type="entry name" value="Multidrug efflux transporter AcrB transmembrane domain"/>
    <property type="match status" value="2"/>
</dbReference>
<dbReference type="PANTHER" id="PTHR32063:SF11">
    <property type="entry name" value="CATION OR DRUG EFFLUX SYSTEM PROTEIN"/>
    <property type="match status" value="1"/>
</dbReference>
<keyword evidence="11" id="KW-1185">Reference proteome</keyword>
<accession>A0A7Z3GR32</accession>
<dbReference type="InterPro" id="IPR004764">
    <property type="entry name" value="MdtF-like"/>
</dbReference>
<dbReference type="PRINTS" id="PR00702">
    <property type="entry name" value="ACRIFLAVINRP"/>
</dbReference>
<feature type="transmembrane region" description="Helical" evidence="9">
    <location>
        <begin position="543"/>
        <end position="565"/>
    </location>
</feature>
<dbReference type="PANTHER" id="PTHR32063">
    <property type="match status" value="1"/>
</dbReference>
<dbReference type="Gene3D" id="1.20.1640.10">
    <property type="entry name" value="Multidrug efflux transporter AcrB transmembrane domain"/>
    <property type="match status" value="2"/>
</dbReference>
<dbReference type="GO" id="GO:0005886">
    <property type="term" value="C:plasma membrane"/>
    <property type="evidence" value="ECO:0007669"/>
    <property type="project" value="UniProtKB-SubCell"/>
</dbReference>
<evidence type="ECO:0000256" key="2">
    <source>
        <dbReference type="ARBA" id="ARBA00010942"/>
    </source>
</evidence>
<feature type="transmembrane region" description="Helical" evidence="9">
    <location>
        <begin position="884"/>
        <end position="903"/>
    </location>
</feature>
<dbReference type="FunFam" id="3.30.70.1430:FF:000001">
    <property type="entry name" value="Efflux pump membrane transporter"/>
    <property type="match status" value="1"/>
</dbReference>
<evidence type="ECO:0000313" key="11">
    <source>
        <dbReference type="Proteomes" id="UP000502549"/>
    </source>
</evidence>
<reference evidence="10 11" key="1">
    <citation type="submission" date="2020-02" db="EMBL/GenBank/DDBJ databases">
        <title>Complete genome sequence of Pseudomonas multiresinivorans ORNL1.</title>
        <authorList>
            <person name="Podar M."/>
        </authorList>
    </citation>
    <scope>NUCLEOTIDE SEQUENCE [LARGE SCALE GENOMIC DNA]</scope>
    <source>
        <strain evidence="11">populi</strain>
    </source>
</reference>
<evidence type="ECO:0000256" key="9">
    <source>
        <dbReference type="RuleBase" id="RU364070"/>
    </source>
</evidence>
<dbReference type="Gene3D" id="3.30.70.1320">
    <property type="entry name" value="Multidrug efflux transporter AcrB pore domain like"/>
    <property type="match status" value="1"/>
</dbReference>
<proteinExistence type="inferred from homology"/>
<feature type="transmembrane region" description="Helical" evidence="9">
    <location>
        <begin position="369"/>
        <end position="389"/>
    </location>
</feature>
<evidence type="ECO:0000256" key="1">
    <source>
        <dbReference type="ARBA" id="ARBA00004429"/>
    </source>
</evidence>
<dbReference type="KEGG" id="pmui:G4G71_17790"/>
<evidence type="ECO:0000256" key="7">
    <source>
        <dbReference type="ARBA" id="ARBA00022989"/>
    </source>
</evidence>
<keyword evidence="5 9" id="KW-0997">Cell inner membrane</keyword>
<dbReference type="Proteomes" id="UP000502549">
    <property type="component" value="Chromosome"/>
</dbReference>
<dbReference type="RefSeq" id="WP_169939358.1">
    <property type="nucleotide sequence ID" value="NZ_CP048833.1"/>
</dbReference>
<evidence type="ECO:0000256" key="6">
    <source>
        <dbReference type="ARBA" id="ARBA00022692"/>
    </source>
</evidence>
<feature type="transmembrane region" description="Helical" evidence="9">
    <location>
        <begin position="440"/>
        <end position="460"/>
    </location>
</feature>
<dbReference type="EMBL" id="CP048833">
    <property type="protein sequence ID" value="QJP09648.1"/>
    <property type="molecule type" value="Genomic_DNA"/>
</dbReference>
<name>A0A7Z3GR32_9PSED</name>
<dbReference type="GO" id="GO:0042910">
    <property type="term" value="F:xenobiotic transmembrane transporter activity"/>
    <property type="evidence" value="ECO:0007669"/>
    <property type="project" value="TreeGrafter"/>
</dbReference>
<dbReference type="NCBIfam" id="TIGR00915">
    <property type="entry name" value="2A0602"/>
    <property type="match status" value="1"/>
</dbReference>
<feature type="transmembrane region" description="Helical" evidence="9">
    <location>
        <begin position="980"/>
        <end position="1001"/>
    </location>
</feature>
<organism evidence="10 11">
    <name type="scientific">Pseudomonas multiresinivorans</name>
    <dbReference type="NCBI Taxonomy" id="95301"/>
    <lineage>
        <taxon>Bacteria</taxon>
        <taxon>Pseudomonadati</taxon>
        <taxon>Pseudomonadota</taxon>
        <taxon>Gammaproteobacteria</taxon>
        <taxon>Pseudomonadales</taxon>
        <taxon>Pseudomonadaceae</taxon>
        <taxon>Pseudomonas</taxon>
    </lineage>
</organism>
<comment type="subcellular location">
    <subcellularLocation>
        <location evidence="1 9">Cell inner membrane</location>
        <topology evidence="1 9">Multi-pass membrane protein</topology>
    </subcellularLocation>
</comment>
<protein>
    <recommendedName>
        <fullName evidence="9">Efflux pump membrane transporter</fullName>
    </recommendedName>
</protein>
<dbReference type="Gene3D" id="3.30.2090.10">
    <property type="entry name" value="Multidrug efflux transporter AcrB TolC docking domain, DN and DC subdomains"/>
    <property type="match status" value="2"/>
</dbReference>
<feature type="transmembrane region" description="Helical" evidence="9">
    <location>
        <begin position="936"/>
        <end position="959"/>
    </location>
</feature>
<evidence type="ECO:0000256" key="3">
    <source>
        <dbReference type="ARBA" id="ARBA00022448"/>
    </source>
</evidence>
<dbReference type="FunFam" id="3.30.2090.10:FF:000007">
    <property type="entry name" value="Efflux pump membrane transporter"/>
    <property type="match status" value="1"/>
</dbReference>
<dbReference type="Gene3D" id="3.30.70.1440">
    <property type="entry name" value="Multidrug efflux transporter AcrB pore domain"/>
    <property type="match status" value="1"/>
</dbReference>
<keyword evidence="8 9" id="KW-0472">Membrane</keyword>
<dbReference type="AlphaFoldDB" id="A0A7Z3GR32"/>
<keyword evidence="6 9" id="KW-0812">Transmembrane</keyword>
<dbReference type="InterPro" id="IPR027463">
    <property type="entry name" value="AcrB_DN_DC_subdom"/>
</dbReference>
<sequence>MNFSQFFIQRPIFAAVLSLIILIGGAISLFQLPISEYPEVVPPTVVVRANFPGANPKVIGETVAAPLEQAITGVENMLYMSSQSTADGKMTLTITFALGTDLDNAQVQVQNRVTRTQPKLPEEVTRIGITVDKASPDLTMVVHLTSPDNRYDMLYLSNYAILNIKDELARLDGVGDVQLFGMGDYSLRVWLDPNKVASRNLTATDVVTAIREQNRQVAAGSLGAPPSPSDTSFQLSINTQGRLVTEEEFENIIIRSGPDGEITRLKDIARVELGSSQYALRSLLDNQPAVAIPIFQRPGSNAIAISNLVREKMAELKKEFPQGVDYSIVYDPTIFVRGSIEAVVHTLFEALILVVLVVVLFLQTWRASIIPLAAVPVSLIGTFAVMHAFGFSLNALSLFGLVLAIGIVVDDAIVVVENVERNIGLGLTPVEATKRAMKEVTGPIIATALVLCAVFIPTAFISGLTGQFYRQFALTIAISTVISAFNSLTLSPALSAVLLKGHHEPKDRFSVILDKLLGSWLFRPFNRFFDRASHGYVGTVTRVLRGSSIALLLYAGLIGLTYLGFSSTPTGFVPQQDKQYLVAFAQLPDAATLDRTEAVIKRMSEIAGKHPGIEHTVSFPGLSINGFTNSPNSGIVFTPLKDFSERKGPGMSANEIAAELNKQFADIQDAYIAIFPPPPVQGLGTIGGFRLQIEDRGNAGYEELYAQTQNILNKARALPELNPMSVFTSYQVNVPQVDAAIDREKAKTHGVAISDIFDTLQVYLGSLYANDFNRFGRTYQVNVQGEQQFRLEPEQIGQLKVRNNQGEMVPLATFIKISDTSGPDRVMHYNGFITAEINGAAAPGYSSGQAEAAIERLLKQELPNGMTYEWTELTYQQILAGNSAIYVFPLCVLLAFLVLAALYESWGLPLAVILIVPMTLLSAIAGVILSGGDNNIFTQIGLIVLVGLACKNAILIVEFAKDKQDEGMDRLSAVLEACRLRLRPILMTSIAFIMGVVPLVLSSGAGAEMRHAMGVAVFSGMLGVTFFGLLLTPVFYVLIRRFMEAREAKKQVQQARIAQNHEAHQA</sequence>
<dbReference type="NCBIfam" id="NF000282">
    <property type="entry name" value="RND_permease_1"/>
    <property type="match status" value="1"/>
</dbReference>
<evidence type="ECO:0000256" key="4">
    <source>
        <dbReference type="ARBA" id="ARBA00022475"/>
    </source>
</evidence>
<keyword evidence="3 9" id="KW-0813">Transport</keyword>
<dbReference type="SUPFAM" id="SSF82693">
    <property type="entry name" value="Multidrug efflux transporter AcrB pore domain, PN1, PN2, PC1 and PC2 subdomains"/>
    <property type="match status" value="4"/>
</dbReference>
<keyword evidence="7 9" id="KW-1133">Transmembrane helix</keyword>
<evidence type="ECO:0000313" key="10">
    <source>
        <dbReference type="EMBL" id="QJP09648.1"/>
    </source>
</evidence>
<evidence type="ECO:0000256" key="8">
    <source>
        <dbReference type="ARBA" id="ARBA00023136"/>
    </source>
</evidence>
<feature type="transmembrane region" description="Helical" evidence="9">
    <location>
        <begin position="342"/>
        <end position="362"/>
    </location>
</feature>
<dbReference type="Pfam" id="PF00873">
    <property type="entry name" value="ACR_tran"/>
    <property type="match status" value="1"/>
</dbReference>
<dbReference type="SUPFAM" id="SSF82714">
    <property type="entry name" value="Multidrug efflux transporter AcrB TolC docking domain, DN and DC subdomains"/>
    <property type="match status" value="2"/>
</dbReference>
<dbReference type="GO" id="GO:0015562">
    <property type="term" value="F:efflux transmembrane transporter activity"/>
    <property type="evidence" value="ECO:0007669"/>
    <property type="project" value="InterPro"/>
</dbReference>
<dbReference type="FunFam" id="1.20.1640.10:FF:000001">
    <property type="entry name" value="Efflux pump membrane transporter"/>
    <property type="match status" value="1"/>
</dbReference>
<dbReference type="InterPro" id="IPR001036">
    <property type="entry name" value="Acrflvin-R"/>
</dbReference>